<dbReference type="Proteomes" id="UP000234331">
    <property type="component" value="Unassembled WGS sequence"/>
</dbReference>
<dbReference type="EMBL" id="FZMO01000135">
    <property type="protein sequence ID" value="SNQ48071.1"/>
    <property type="molecule type" value="Genomic_DNA"/>
</dbReference>
<dbReference type="GO" id="GO:0005886">
    <property type="term" value="C:plasma membrane"/>
    <property type="evidence" value="ECO:0007669"/>
    <property type="project" value="TreeGrafter"/>
</dbReference>
<organism evidence="4 5">
    <name type="scientific">Frankia canadensis</name>
    <dbReference type="NCBI Taxonomy" id="1836972"/>
    <lineage>
        <taxon>Bacteria</taxon>
        <taxon>Bacillati</taxon>
        <taxon>Actinomycetota</taxon>
        <taxon>Actinomycetes</taxon>
        <taxon>Frankiales</taxon>
        <taxon>Frankiaceae</taxon>
        <taxon>Frankia</taxon>
    </lineage>
</organism>
<dbReference type="SUPFAM" id="SSF69593">
    <property type="entry name" value="Glycerol-3-phosphate (1)-acyltransferase"/>
    <property type="match status" value="1"/>
</dbReference>
<reference evidence="4 5" key="1">
    <citation type="submission" date="2017-06" db="EMBL/GenBank/DDBJ databases">
        <authorList>
            <person name="Kim H.J."/>
            <person name="Triplett B.A."/>
        </authorList>
    </citation>
    <scope>NUCLEOTIDE SEQUENCE [LARGE SCALE GENOMIC DNA]</scope>
    <source>
        <strain evidence="4">FRACA_ARgP5</strain>
    </source>
</reference>
<dbReference type="PANTHER" id="PTHR10434">
    <property type="entry name" value="1-ACYL-SN-GLYCEROL-3-PHOSPHATE ACYLTRANSFERASE"/>
    <property type="match status" value="1"/>
</dbReference>
<name>A0A2I2KQW8_9ACTN</name>
<evidence type="ECO:0000259" key="3">
    <source>
        <dbReference type="SMART" id="SM00563"/>
    </source>
</evidence>
<sequence length="227" mass="24241">MKKVLSPVCRAFWHPVVEGLENIPADGPAIIASNHLSALDSAFIALASDRRVTFLAKSEYFNTPGLRGLAGKLFVAATGQISVDRNNQRKAGAALRAGVHALGQGELLGIFPEGTRSPDGRLYRGRSGVTRLAMATGAPVIPVGLVGTFQVLPLDRRLPRSGRVYLRFGTPLRFPIMPEEGAGAAQREATDQIMKAIQELSGQCQADMYADRFKASLGLAGQRATSD</sequence>
<dbReference type="GO" id="GO:0003841">
    <property type="term" value="F:1-acylglycerol-3-phosphate O-acyltransferase activity"/>
    <property type="evidence" value="ECO:0007669"/>
    <property type="project" value="TreeGrafter"/>
</dbReference>
<dbReference type="SMART" id="SM00563">
    <property type="entry name" value="PlsC"/>
    <property type="match status" value="1"/>
</dbReference>
<dbReference type="InterPro" id="IPR002123">
    <property type="entry name" value="Plipid/glycerol_acylTrfase"/>
</dbReference>
<evidence type="ECO:0000313" key="4">
    <source>
        <dbReference type="EMBL" id="SNQ48071.1"/>
    </source>
</evidence>
<keyword evidence="2 4" id="KW-0012">Acyltransferase</keyword>
<accession>A0A2I2KQW8</accession>
<dbReference type="GO" id="GO:0006654">
    <property type="term" value="P:phosphatidic acid biosynthetic process"/>
    <property type="evidence" value="ECO:0007669"/>
    <property type="project" value="TreeGrafter"/>
</dbReference>
<keyword evidence="1 4" id="KW-0808">Transferase</keyword>
<evidence type="ECO:0000313" key="5">
    <source>
        <dbReference type="Proteomes" id="UP000234331"/>
    </source>
</evidence>
<evidence type="ECO:0000256" key="1">
    <source>
        <dbReference type="ARBA" id="ARBA00022679"/>
    </source>
</evidence>
<protein>
    <submittedName>
        <fullName evidence="4">1-acyl-sn-glycerol-3-phosphate acyltransferase</fullName>
    </submittedName>
</protein>
<dbReference type="CDD" id="cd07989">
    <property type="entry name" value="LPLAT_AGPAT-like"/>
    <property type="match status" value="1"/>
</dbReference>
<evidence type="ECO:0000256" key="2">
    <source>
        <dbReference type="ARBA" id="ARBA00023315"/>
    </source>
</evidence>
<feature type="domain" description="Phospholipid/glycerol acyltransferase" evidence="3">
    <location>
        <begin position="29"/>
        <end position="148"/>
    </location>
</feature>
<gene>
    <name evidence="4" type="ORF">FRACA_220011</name>
</gene>
<dbReference type="AlphaFoldDB" id="A0A2I2KQW8"/>
<dbReference type="PANTHER" id="PTHR10434:SF11">
    <property type="entry name" value="1-ACYL-SN-GLYCEROL-3-PHOSPHATE ACYLTRANSFERASE"/>
    <property type="match status" value="1"/>
</dbReference>
<keyword evidence="5" id="KW-1185">Reference proteome</keyword>
<proteinExistence type="predicted"/>
<dbReference type="Pfam" id="PF01553">
    <property type="entry name" value="Acyltransferase"/>
    <property type="match status" value="1"/>
</dbReference>
<dbReference type="RefSeq" id="WP_243407498.1">
    <property type="nucleotide sequence ID" value="NZ_FZMO01000135.1"/>
</dbReference>